<protein>
    <submittedName>
        <fullName evidence="1">Uncharacterized protein</fullName>
    </submittedName>
</protein>
<dbReference type="PANTHER" id="PTHR47584:SF14">
    <property type="entry name" value="L10-INTERACTING MYB DOMAIN-CONTAINING PROTEIN-LIKE"/>
    <property type="match status" value="1"/>
</dbReference>
<comment type="caution">
    <text evidence="1">The sequence shown here is derived from an EMBL/GenBank/DDBJ whole genome shotgun (WGS) entry which is preliminary data.</text>
</comment>
<dbReference type="InterPro" id="IPR045026">
    <property type="entry name" value="LIMYB"/>
</dbReference>
<dbReference type="AlphaFoldDB" id="A0A1Q3CUI6"/>
<name>A0A1Q3CUI6_CEPFO</name>
<dbReference type="InParanoid" id="A0A1Q3CUI6"/>
<dbReference type="EMBL" id="BDDD01003021">
    <property type="protein sequence ID" value="GAV83825.1"/>
    <property type="molecule type" value="Genomic_DNA"/>
</dbReference>
<keyword evidence="2" id="KW-1185">Reference proteome</keyword>
<evidence type="ECO:0000313" key="2">
    <source>
        <dbReference type="Proteomes" id="UP000187406"/>
    </source>
</evidence>
<dbReference type="OrthoDB" id="686198at2759"/>
<reference evidence="2" key="1">
    <citation type="submission" date="2016-04" db="EMBL/GenBank/DDBJ databases">
        <title>Cephalotus genome sequencing.</title>
        <authorList>
            <person name="Fukushima K."/>
            <person name="Hasebe M."/>
            <person name="Fang X."/>
        </authorList>
    </citation>
    <scope>NUCLEOTIDE SEQUENCE [LARGE SCALE GENOMIC DNA]</scope>
    <source>
        <strain evidence="2">cv. St1</strain>
    </source>
</reference>
<proteinExistence type="predicted"/>
<evidence type="ECO:0000313" key="1">
    <source>
        <dbReference type="EMBL" id="GAV83825.1"/>
    </source>
</evidence>
<dbReference type="Proteomes" id="UP000187406">
    <property type="component" value="Unassembled WGS sequence"/>
</dbReference>
<dbReference type="PANTHER" id="PTHR47584">
    <property type="match status" value="1"/>
</dbReference>
<gene>
    <name evidence="1" type="ORF">CFOL_v3_27270</name>
</gene>
<sequence>MGLHGKKRKKENEKESMISIWMGEALMAWTEASKARTEAYKRKVRERSVEVSNGNEFTIEKCIDALNTLGDIDNNLYVTALTSFKDGDNREIFMRIDDDKKIAWLNSFIHASGNEFTIAKCIDSLNTYGDLDDEVYGKALESFKDADNRKIFMKIDDGKKIAWLKSLV</sequence>
<accession>A0A1Q3CUI6</accession>
<organism evidence="1 2">
    <name type="scientific">Cephalotus follicularis</name>
    <name type="common">Albany pitcher plant</name>
    <dbReference type="NCBI Taxonomy" id="3775"/>
    <lineage>
        <taxon>Eukaryota</taxon>
        <taxon>Viridiplantae</taxon>
        <taxon>Streptophyta</taxon>
        <taxon>Embryophyta</taxon>
        <taxon>Tracheophyta</taxon>
        <taxon>Spermatophyta</taxon>
        <taxon>Magnoliopsida</taxon>
        <taxon>eudicotyledons</taxon>
        <taxon>Gunneridae</taxon>
        <taxon>Pentapetalae</taxon>
        <taxon>rosids</taxon>
        <taxon>fabids</taxon>
        <taxon>Oxalidales</taxon>
        <taxon>Cephalotaceae</taxon>
        <taxon>Cephalotus</taxon>
    </lineage>
</organism>